<evidence type="ECO:0000313" key="2">
    <source>
        <dbReference type="EMBL" id="WEA43812.1"/>
    </source>
</evidence>
<evidence type="ECO:0000256" key="1">
    <source>
        <dbReference type="SAM" id="Coils"/>
    </source>
</evidence>
<proteinExistence type="predicted"/>
<reference evidence="2 3" key="1">
    <citation type="submission" date="2023-02" db="EMBL/GenBank/DDBJ databases">
        <title>Complete genome sequence of Priestia aryabhattai G5MAi6, a methanol-tolerant strain isolated from tap water in Hong Kong.</title>
        <authorList>
            <person name="Leung K.M."/>
            <person name="Lai G.K.K."/>
            <person name="Griffin S.D.J."/>
        </authorList>
    </citation>
    <scope>NUCLEOTIDE SEQUENCE [LARGE SCALE GENOMIC DNA]</scope>
    <source>
        <strain evidence="2 3">G5MAi6</strain>
    </source>
</reference>
<sequence>MKEIDTIKSKIVELETKKEALTEELAELTKAIEDSFEDLLLGNVEEKTIDKAKAKFEELSAELKKNEEYIQRAKAVRKKLAVEKVIPFAKEKREKRQKEIQERYDKQVKVVHEARNAFLRELANLGQIRNEIGAVNSEYNQLLSDMGEAKTPYGSAIREVVVIPNGFTTDEKATGINELIQKQTYSSGNVPSFTKEGDSK</sequence>
<dbReference type="EMBL" id="CP118718">
    <property type="protein sequence ID" value="WEA43812.1"/>
    <property type="molecule type" value="Genomic_DNA"/>
</dbReference>
<feature type="coiled-coil region" evidence="1">
    <location>
        <begin position="4"/>
        <end position="76"/>
    </location>
</feature>
<dbReference type="AlphaFoldDB" id="A0ABD7WUM6"/>
<name>A0ABD7WUM6_PRIAR</name>
<dbReference type="RefSeq" id="WP_275036523.1">
    <property type="nucleotide sequence ID" value="NZ_CP118718.1"/>
</dbReference>
<dbReference type="Proteomes" id="UP001220217">
    <property type="component" value="Chromosome"/>
</dbReference>
<evidence type="ECO:0000313" key="3">
    <source>
        <dbReference type="Proteomes" id="UP001220217"/>
    </source>
</evidence>
<keyword evidence="1" id="KW-0175">Coiled coil</keyword>
<gene>
    <name evidence="2" type="ORF">PWO00_23755</name>
</gene>
<organism evidence="2 3">
    <name type="scientific">Priestia aryabhattai</name>
    <name type="common">Bacillus aryabhattai</name>
    <dbReference type="NCBI Taxonomy" id="412384"/>
    <lineage>
        <taxon>Bacteria</taxon>
        <taxon>Bacillati</taxon>
        <taxon>Bacillota</taxon>
        <taxon>Bacilli</taxon>
        <taxon>Bacillales</taxon>
        <taxon>Bacillaceae</taxon>
        <taxon>Priestia</taxon>
    </lineage>
</organism>
<protein>
    <submittedName>
        <fullName evidence="2">Uncharacterized protein</fullName>
    </submittedName>
</protein>
<accession>A0ABD7WUM6</accession>